<keyword evidence="2" id="KW-1185">Reference proteome</keyword>
<dbReference type="OrthoDB" id="2640446at2759"/>
<dbReference type="AlphaFoldDB" id="A0A067MYH9"/>
<accession>A0A067MYH9</accession>
<proteinExistence type="predicted"/>
<protein>
    <submittedName>
        <fullName evidence="1">Uncharacterized protein</fullName>
    </submittedName>
</protein>
<dbReference type="Proteomes" id="UP000027195">
    <property type="component" value="Unassembled WGS sequence"/>
</dbReference>
<evidence type="ECO:0000313" key="1">
    <source>
        <dbReference type="EMBL" id="KDQ16932.1"/>
    </source>
</evidence>
<evidence type="ECO:0000313" key="2">
    <source>
        <dbReference type="Proteomes" id="UP000027195"/>
    </source>
</evidence>
<sequence>MFSFLLPNAGAPPLGMPQFSPEQLQIWEQGLSRISRLSCVASDNQINICNWFCVGRTGQSGASGSGQPVPSRRVLPSTRNVWAEAVNHAAWLKNRMSTRASPTNTTLYMVATGLKPNLAQLPEFERPWQSCDIRACCEVGLRGVQGPSTMDDIVVLEGRMEGDGLVERGYEVCSCRSGRRVRDSGGWLRITAFREFFTISDVMKFLSEKRVCEA</sequence>
<dbReference type="InParanoid" id="A0A067MYH9"/>
<organism evidence="1 2">
    <name type="scientific">Botryobasidium botryosum (strain FD-172 SS1)</name>
    <dbReference type="NCBI Taxonomy" id="930990"/>
    <lineage>
        <taxon>Eukaryota</taxon>
        <taxon>Fungi</taxon>
        <taxon>Dikarya</taxon>
        <taxon>Basidiomycota</taxon>
        <taxon>Agaricomycotina</taxon>
        <taxon>Agaricomycetes</taxon>
        <taxon>Cantharellales</taxon>
        <taxon>Botryobasidiaceae</taxon>
        <taxon>Botryobasidium</taxon>
    </lineage>
</organism>
<name>A0A067MYH9_BOTB1</name>
<gene>
    <name evidence="1" type="ORF">BOTBODRAFT_43101</name>
</gene>
<dbReference type="EMBL" id="KL198025">
    <property type="protein sequence ID" value="KDQ16932.1"/>
    <property type="molecule type" value="Genomic_DNA"/>
</dbReference>
<reference evidence="2" key="1">
    <citation type="journal article" date="2014" name="Proc. Natl. Acad. Sci. U.S.A.">
        <title>Extensive sampling of basidiomycete genomes demonstrates inadequacy of the white-rot/brown-rot paradigm for wood decay fungi.</title>
        <authorList>
            <person name="Riley R."/>
            <person name="Salamov A.A."/>
            <person name="Brown D.W."/>
            <person name="Nagy L.G."/>
            <person name="Floudas D."/>
            <person name="Held B.W."/>
            <person name="Levasseur A."/>
            <person name="Lombard V."/>
            <person name="Morin E."/>
            <person name="Otillar R."/>
            <person name="Lindquist E.A."/>
            <person name="Sun H."/>
            <person name="LaButti K.M."/>
            <person name="Schmutz J."/>
            <person name="Jabbour D."/>
            <person name="Luo H."/>
            <person name="Baker S.E."/>
            <person name="Pisabarro A.G."/>
            <person name="Walton J.D."/>
            <person name="Blanchette R.A."/>
            <person name="Henrissat B."/>
            <person name="Martin F."/>
            <person name="Cullen D."/>
            <person name="Hibbett D.S."/>
            <person name="Grigoriev I.V."/>
        </authorList>
    </citation>
    <scope>NUCLEOTIDE SEQUENCE [LARGE SCALE GENOMIC DNA]</scope>
    <source>
        <strain evidence="2">FD-172 SS1</strain>
    </source>
</reference>
<dbReference type="HOGENOM" id="CLU_1288715_0_0_1"/>